<evidence type="ECO:0000313" key="2">
    <source>
        <dbReference type="Proteomes" id="UP000805193"/>
    </source>
</evidence>
<comment type="caution">
    <text evidence="1">The sequence shown here is derived from an EMBL/GenBank/DDBJ whole genome shotgun (WGS) entry which is preliminary data.</text>
</comment>
<reference evidence="1 2" key="1">
    <citation type="journal article" date="2020" name="Cell">
        <title>Large-Scale Comparative Analyses of Tick Genomes Elucidate Their Genetic Diversity and Vector Capacities.</title>
        <authorList>
            <consortium name="Tick Genome and Microbiome Consortium (TIGMIC)"/>
            <person name="Jia N."/>
            <person name="Wang J."/>
            <person name="Shi W."/>
            <person name="Du L."/>
            <person name="Sun Y."/>
            <person name="Zhan W."/>
            <person name="Jiang J.F."/>
            <person name="Wang Q."/>
            <person name="Zhang B."/>
            <person name="Ji P."/>
            <person name="Bell-Sakyi L."/>
            <person name="Cui X.M."/>
            <person name="Yuan T.T."/>
            <person name="Jiang B.G."/>
            <person name="Yang W.F."/>
            <person name="Lam T.T."/>
            <person name="Chang Q.C."/>
            <person name="Ding S.J."/>
            <person name="Wang X.J."/>
            <person name="Zhu J.G."/>
            <person name="Ruan X.D."/>
            <person name="Zhao L."/>
            <person name="Wei J.T."/>
            <person name="Ye R.Z."/>
            <person name="Que T.C."/>
            <person name="Du C.H."/>
            <person name="Zhou Y.H."/>
            <person name="Cheng J.X."/>
            <person name="Dai P.F."/>
            <person name="Guo W.B."/>
            <person name="Han X.H."/>
            <person name="Huang E.J."/>
            <person name="Li L.F."/>
            <person name="Wei W."/>
            <person name="Gao Y.C."/>
            <person name="Liu J.Z."/>
            <person name="Shao H.Z."/>
            <person name="Wang X."/>
            <person name="Wang C.C."/>
            <person name="Yang T.C."/>
            <person name="Huo Q.B."/>
            <person name="Li W."/>
            <person name="Chen H.Y."/>
            <person name="Chen S.E."/>
            <person name="Zhou L.G."/>
            <person name="Ni X.B."/>
            <person name="Tian J.H."/>
            <person name="Sheng Y."/>
            <person name="Liu T."/>
            <person name="Pan Y.S."/>
            <person name="Xia L.Y."/>
            <person name="Li J."/>
            <person name="Zhao F."/>
            <person name="Cao W.C."/>
        </authorList>
    </citation>
    <scope>NUCLEOTIDE SEQUENCE [LARGE SCALE GENOMIC DNA]</scope>
    <source>
        <strain evidence="1">Iper-2018</strain>
    </source>
</reference>
<organism evidence="1 2">
    <name type="scientific">Ixodes persulcatus</name>
    <name type="common">Taiga tick</name>
    <dbReference type="NCBI Taxonomy" id="34615"/>
    <lineage>
        <taxon>Eukaryota</taxon>
        <taxon>Metazoa</taxon>
        <taxon>Ecdysozoa</taxon>
        <taxon>Arthropoda</taxon>
        <taxon>Chelicerata</taxon>
        <taxon>Arachnida</taxon>
        <taxon>Acari</taxon>
        <taxon>Parasitiformes</taxon>
        <taxon>Ixodida</taxon>
        <taxon>Ixodoidea</taxon>
        <taxon>Ixodidae</taxon>
        <taxon>Ixodinae</taxon>
        <taxon>Ixodes</taxon>
    </lineage>
</organism>
<gene>
    <name evidence="1" type="ORF">HPB47_000342</name>
</gene>
<evidence type="ECO:0000313" key="1">
    <source>
        <dbReference type="EMBL" id="KAG0423904.1"/>
    </source>
</evidence>
<proteinExistence type="predicted"/>
<dbReference type="Proteomes" id="UP000805193">
    <property type="component" value="Unassembled WGS sequence"/>
</dbReference>
<dbReference type="EMBL" id="JABSTQ010010042">
    <property type="protein sequence ID" value="KAG0423904.1"/>
    <property type="molecule type" value="Genomic_DNA"/>
</dbReference>
<name>A0AC60PS99_IXOPE</name>
<keyword evidence="2" id="KW-1185">Reference proteome</keyword>
<accession>A0AC60PS99</accession>
<protein>
    <submittedName>
        <fullName evidence="1">Uncharacterized protein</fullName>
    </submittedName>
</protein>
<sequence>MLHSIPAAAGAVNVIDSDLGAVVTASVCTIQPVVAEEGGIALAIIFRMKLRLRLQEHQKASPALKHEVSVAFLAARPSPLLRPDMYLGLLVFGHILVLELLHRCWVDRKAKGRRLLLNRLLARDVRQMADVALINPRPAGHRLPANDAILAGPDLPNRVTGEGL</sequence>